<name>A9GNT7_SORC5</name>
<dbReference type="Proteomes" id="UP000002139">
    <property type="component" value="Chromosome"/>
</dbReference>
<dbReference type="InterPro" id="IPR011989">
    <property type="entry name" value="ARM-like"/>
</dbReference>
<feature type="signal peptide" evidence="2">
    <location>
        <begin position="1"/>
        <end position="23"/>
    </location>
</feature>
<evidence type="ECO:0000256" key="1">
    <source>
        <dbReference type="SAM" id="MobiDB-lite"/>
    </source>
</evidence>
<organism evidence="3 4">
    <name type="scientific">Sorangium cellulosum (strain So ce56)</name>
    <name type="common">Polyangium cellulosum (strain So ce56)</name>
    <dbReference type="NCBI Taxonomy" id="448385"/>
    <lineage>
        <taxon>Bacteria</taxon>
        <taxon>Pseudomonadati</taxon>
        <taxon>Myxococcota</taxon>
        <taxon>Polyangia</taxon>
        <taxon>Polyangiales</taxon>
        <taxon>Polyangiaceae</taxon>
        <taxon>Sorangium</taxon>
    </lineage>
</organism>
<evidence type="ECO:0008006" key="5">
    <source>
        <dbReference type="Google" id="ProtNLM"/>
    </source>
</evidence>
<dbReference type="EMBL" id="AM746676">
    <property type="protein sequence ID" value="CAN96659.1"/>
    <property type="molecule type" value="Genomic_DNA"/>
</dbReference>
<dbReference type="KEGG" id="scl:sce6490"/>
<dbReference type="BioCyc" id="SCEL448385:SCE_RS33280-MONOMER"/>
<accession>A9GNT7</accession>
<dbReference type="AlphaFoldDB" id="A9GNT7"/>
<dbReference type="RefSeq" id="WP_012239108.1">
    <property type="nucleotide sequence ID" value="NC_010162.1"/>
</dbReference>
<evidence type="ECO:0000313" key="3">
    <source>
        <dbReference type="EMBL" id="CAN96659.1"/>
    </source>
</evidence>
<proteinExistence type="predicted"/>
<sequence>MRFLPGNPRALGLAAALAATAMAGPAAPQPASRTARAPRAAEEGGKASARAEPGATPLRGSLGVPVGERLLSSSDPAARLRGIERLGAIGTEEAVSALLAALEQHGAPGARDPRARLAAVRALAPHARRDSVRQLLARELSESAPARGAASPLGEVLRGTAALALARTGERRALGVLVNAIVQGGAAGEAAARAIKAHPPASLQLLLGSRKRLEPALASFLGDLGDLRAIAALRPMLEGGDRSAQVAAARALARLGDEAALAKARAWLRKPEPGLFEPTAEILVYLGAPEAADAVAALLGSELGRMEGLRLAELGPAERLAPALARALPLLPDDARPRAVAAIGRAGGAEAARQLRRVLSERPELATAAAFALATMPGAEARAAVAELFDGPRAAKDADLRRLGLRAGVVRGLALRDAPEALEKRLLAALAAPIGSSDRAVGVFGAVALGLRDAVDVVGACSPSSCDRAAVHAAARGALARGERALAALAPLFAALAAPGGNPAPGAANAAKSGDAAPDAAAISAGVALLAEPGGGAIATSRLAALAEAGGPLSPLAARALASRDDEVVRGRIERLLEGSDPVVRAHVALGLGSDPMPDSVSLLARAYRFEDDPAVRRAIVRGLSRRTEVQRRRVLVAARDLDPDEGVRALARAALSGADARALDMPRSALATGVVWVAIVPNDPSASGSASSRPARLVRPDGLAVPVVADPDGVLLVPAVPPGASAVLLAPAAPPGDAGS</sequence>
<dbReference type="eggNOG" id="COG1413">
    <property type="taxonomic scope" value="Bacteria"/>
</dbReference>
<dbReference type="Gene3D" id="1.25.10.10">
    <property type="entry name" value="Leucine-rich Repeat Variant"/>
    <property type="match status" value="2"/>
</dbReference>
<keyword evidence="2" id="KW-0732">Signal</keyword>
<dbReference type="STRING" id="448385.sce6490"/>
<keyword evidence="4" id="KW-1185">Reference proteome</keyword>
<protein>
    <recommendedName>
        <fullName evidence="5">HEAT repeat domain-containing protein</fullName>
    </recommendedName>
</protein>
<evidence type="ECO:0000256" key="2">
    <source>
        <dbReference type="SAM" id="SignalP"/>
    </source>
</evidence>
<dbReference type="InterPro" id="IPR016024">
    <property type="entry name" value="ARM-type_fold"/>
</dbReference>
<dbReference type="InterPro" id="IPR004155">
    <property type="entry name" value="PBS_lyase_HEAT"/>
</dbReference>
<dbReference type="Pfam" id="PF13646">
    <property type="entry name" value="HEAT_2"/>
    <property type="match status" value="1"/>
</dbReference>
<feature type="region of interest" description="Disordered" evidence="1">
    <location>
        <begin position="25"/>
        <end position="63"/>
    </location>
</feature>
<evidence type="ECO:0000313" key="4">
    <source>
        <dbReference type="Proteomes" id="UP000002139"/>
    </source>
</evidence>
<feature type="compositionally biased region" description="Low complexity" evidence="1">
    <location>
        <begin position="25"/>
        <end position="38"/>
    </location>
</feature>
<dbReference type="SUPFAM" id="SSF48371">
    <property type="entry name" value="ARM repeat"/>
    <property type="match status" value="3"/>
</dbReference>
<feature type="chain" id="PRO_5002738147" description="HEAT repeat domain-containing protein" evidence="2">
    <location>
        <begin position="24"/>
        <end position="741"/>
    </location>
</feature>
<reference evidence="3 4" key="1">
    <citation type="journal article" date="2007" name="Nat. Biotechnol.">
        <title>Complete genome sequence of the myxobacterium Sorangium cellulosum.</title>
        <authorList>
            <person name="Schneiker S."/>
            <person name="Perlova O."/>
            <person name="Kaiser O."/>
            <person name="Gerth K."/>
            <person name="Alici A."/>
            <person name="Altmeyer M.O."/>
            <person name="Bartels D."/>
            <person name="Bekel T."/>
            <person name="Beyer S."/>
            <person name="Bode E."/>
            <person name="Bode H.B."/>
            <person name="Bolten C.J."/>
            <person name="Choudhuri J.V."/>
            <person name="Doss S."/>
            <person name="Elnakady Y.A."/>
            <person name="Frank B."/>
            <person name="Gaigalat L."/>
            <person name="Goesmann A."/>
            <person name="Groeger C."/>
            <person name="Gross F."/>
            <person name="Jelsbak L."/>
            <person name="Jelsbak L."/>
            <person name="Kalinowski J."/>
            <person name="Kegler C."/>
            <person name="Knauber T."/>
            <person name="Konietzny S."/>
            <person name="Kopp M."/>
            <person name="Krause L."/>
            <person name="Krug D."/>
            <person name="Linke B."/>
            <person name="Mahmud T."/>
            <person name="Martinez-Arias R."/>
            <person name="McHardy A.C."/>
            <person name="Merai M."/>
            <person name="Meyer F."/>
            <person name="Mormann S."/>
            <person name="Munoz-Dorado J."/>
            <person name="Perez J."/>
            <person name="Pradella S."/>
            <person name="Rachid S."/>
            <person name="Raddatz G."/>
            <person name="Rosenau F."/>
            <person name="Rueckert C."/>
            <person name="Sasse F."/>
            <person name="Scharfe M."/>
            <person name="Schuster S.C."/>
            <person name="Suen G."/>
            <person name="Treuner-Lange A."/>
            <person name="Velicer G.J."/>
            <person name="Vorholter F.-J."/>
            <person name="Weissman K.J."/>
            <person name="Welch R.D."/>
            <person name="Wenzel S.C."/>
            <person name="Whitworth D.E."/>
            <person name="Wilhelm S."/>
            <person name="Wittmann C."/>
            <person name="Bloecker H."/>
            <person name="Puehler A."/>
            <person name="Mueller R."/>
        </authorList>
    </citation>
    <scope>NUCLEOTIDE SEQUENCE [LARGE SCALE GENOMIC DNA]</scope>
    <source>
        <strain evidence="4">So ce56</strain>
    </source>
</reference>
<dbReference type="SMART" id="SM00567">
    <property type="entry name" value="EZ_HEAT"/>
    <property type="match status" value="6"/>
</dbReference>
<dbReference type="HOGENOM" id="CLU_380304_0_0_7"/>
<gene>
    <name evidence="3" type="ordered locus">sce6490</name>
</gene>
<dbReference type="OrthoDB" id="5484726at2"/>